<dbReference type="SFLD" id="SFLDS00029">
    <property type="entry name" value="Radical_SAM"/>
    <property type="match status" value="1"/>
</dbReference>
<dbReference type="InterPro" id="IPR058240">
    <property type="entry name" value="rSAM_sf"/>
</dbReference>
<gene>
    <name evidence="7" type="ORF">ACFL27_00015</name>
</gene>
<dbReference type="NCBIfam" id="NF033640">
    <property type="entry name" value="N_Twi_rSAM"/>
    <property type="match status" value="1"/>
</dbReference>
<dbReference type="Proteomes" id="UP001594351">
    <property type="component" value="Unassembled WGS sequence"/>
</dbReference>
<evidence type="ECO:0000259" key="6">
    <source>
        <dbReference type="Pfam" id="PF13186"/>
    </source>
</evidence>
<dbReference type="InterPro" id="IPR050377">
    <property type="entry name" value="Radical_SAM_PqqE_MftC-like"/>
</dbReference>
<dbReference type="PANTHER" id="PTHR11228">
    <property type="entry name" value="RADICAL SAM DOMAIN PROTEIN"/>
    <property type="match status" value="1"/>
</dbReference>
<name>A0ABV6YR56_UNCC1</name>
<organism evidence="7 8">
    <name type="scientific">candidate division CSSED10-310 bacterium</name>
    <dbReference type="NCBI Taxonomy" id="2855610"/>
    <lineage>
        <taxon>Bacteria</taxon>
        <taxon>Bacteria division CSSED10-310</taxon>
    </lineage>
</organism>
<dbReference type="PANTHER" id="PTHR11228:SF7">
    <property type="entry name" value="PQQA PEPTIDE CYCLASE"/>
    <property type="match status" value="1"/>
</dbReference>
<keyword evidence="2" id="KW-0479">Metal-binding</keyword>
<accession>A0ABV6YR56</accession>
<evidence type="ECO:0000256" key="2">
    <source>
        <dbReference type="ARBA" id="ARBA00022723"/>
    </source>
</evidence>
<dbReference type="InterPro" id="IPR023885">
    <property type="entry name" value="4Fe4S-binding_SPASM_dom"/>
</dbReference>
<evidence type="ECO:0000313" key="7">
    <source>
        <dbReference type="EMBL" id="MFC1848566.1"/>
    </source>
</evidence>
<dbReference type="Gene3D" id="3.20.20.70">
    <property type="entry name" value="Aldolase class I"/>
    <property type="match status" value="2"/>
</dbReference>
<dbReference type="CDD" id="cd21109">
    <property type="entry name" value="SPASM"/>
    <property type="match status" value="1"/>
</dbReference>
<keyword evidence="3" id="KW-0408">Iron</keyword>
<feature type="domain" description="Radical SAM core" evidence="5">
    <location>
        <begin position="280"/>
        <end position="451"/>
    </location>
</feature>
<dbReference type="Pfam" id="PF13186">
    <property type="entry name" value="SPASM"/>
    <property type="match status" value="1"/>
</dbReference>
<evidence type="ECO:0000313" key="8">
    <source>
        <dbReference type="Proteomes" id="UP001594351"/>
    </source>
</evidence>
<keyword evidence="4" id="KW-0411">Iron-sulfur</keyword>
<evidence type="ECO:0000259" key="5">
    <source>
        <dbReference type="Pfam" id="PF04055"/>
    </source>
</evidence>
<evidence type="ECO:0000256" key="3">
    <source>
        <dbReference type="ARBA" id="ARBA00023004"/>
    </source>
</evidence>
<dbReference type="Pfam" id="PF04055">
    <property type="entry name" value="Radical_SAM"/>
    <property type="match status" value="1"/>
</dbReference>
<dbReference type="SFLD" id="SFLDG01067">
    <property type="entry name" value="SPASM/twitch_domain_containing"/>
    <property type="match status" value="1"/>
</dbReference>
<proteinExistence type="predicted"/>
<feature type="domain" description="4Fe4S-binding SPASM" evidence="6">
    <location>
        <begin position="158"/>
        <end position="228"/>
    </location>
</feature>
<dbReference type="SUPFAM" id="SSF102114">
    <property type="entry name" value="Radical SAM enzymes"/>
    <property type="match status" value="2"/>
</dbReference>
<keyword evidence="1" id="KW-0949">S-adenosyl-L-methionine</keyword>
<protein>
    <submittedName>
        <fullName evidence="7">Twitch domain-containing radical SAM protein</fullName>
    </submittedName>
</protein>
<dbReference type="InterPro" id="IPR007197">
    <property type="entry name" value="rSAM"/>
</dbReference>
<comment type="caution">
    <text evidence="7">The sequence shown here is derived from an EMBL/GenBank/DDBJ whole genome shotgun (WGS) entry which is preliminary data.</text>
</comment>
<dbReference type="EMBL" id="JBHPBY010000001">
    <property type="protein sequence ID" value="MFC1848566.1"/>
    <property type="molecule type" value="Genomic_DNA"/>
</dbReference>
<sequence>MNWETFRTELKLNETQLKPILDAIHHFKDQYTQLCMDPAENGGKSPIEYAAELHISFLHMMPDAFGKKFFSYFSQEKNSVFKMTYLEKGMQYESATRDKIYSILGADQIRILNTLELQSLLDITTGYDPFGDKLTEMISSIRKSMKKNGGHLFSETFCILPWVQTFVDVNGEIKLCCYSFEGLKIKGTETTLNFQELTLSEIWNSVEIREIRRLMLAGKKVQACSSCDQQADLGQEPPREAYNNKWLSGDPNHEKWKKRVQDSQQNNYFVSELPVLYDIRPGNICNFKCRMCHADYSILIKKDPVHSKWVHQSPDNTKSRFSDGIKWYDPRSAVIDELLENIQETKYFYFAGGEPLITPFIHKIIDELIERRMSQNIDLEFSTNLYFYDEKMIDKLNKFNYTKFMVSIDGFGPVYDYIRYPGKWSTIERNLHNIRRNPKSFYAIIATMQNYNVLSITALFRFAESLNLSFMVNLLRIPVYLNIRIMPRKAQLLAIQRLQEFMAGSPMVKKYPHTAATINNVILELEQDSEKLYRSTIEEFIFFTNDLDKSRQQSFKETVPELYNFIIEDGYSWTEQLGKSRLKNGWDPTRLNEDNI</sequence>
<keyword evidence="8" id="KW-1185">Reference proteome</keyword>
<dbReference type="CDD" id="cd01335">
    <property type="entry name" value="Radical_SAM"/>
    <property type="match status" value="1"/>
</dbReference>
<evidence type="ECO:0000256" key="4">
    <source>
        <dbReference type="ARBA" id="ARBA00023014"/>
    </source>
</evidence>
<reference evidence="7 8" key="1">
    <citation type="submission" date="2024-09" db="EMBL/GenBank/DDBJ databases">
        <title>Laminarin stimulates single cell rates of sulfate reduction while oxygen inhibits transcriptomic activity in coastal marine sediment.</title>
        <authorList>
            <person name="Lindsay M."/>
            <person name="Orcutt B."/>
            <person name="Emerson D."/>
            <person name="Stepanauskas R."/>
            <person name="D'Angelo T."/>
        </authorList>
    </citation>
    <scope>NUCLEOTIDE SEQUENCE [LARGE SCALE GENOMIC DNA]</scope>
    <source>
        <strain evidence="7">SAG AM-311-K15</strain>
    </source>
</reference>
<evidence type="ECO:0000256" key="1">
    <source>
        <dbReference type="ARBA" id="ARBA00022691"/>
    </source>
</evidence>
<dbReference type="InterPro" id="IPR013785">
    <property type="entry name" value="Aldolase_TIM"/>
</dbReference>